<feature type="compositionally biased region" description="Basic and acidic residues" evidence="1">
    <location>
        <begin position="460"/>
        <end position="487"/>
    </location>
</feature>
<reference evidence="2 3" key="1">
    <citation type="submission" date="2024-02" db="EMBL/GenBank/DDBJ databases">
        <title>De novo assembly and annotation of 12 fungi associated with fruit tree decline syndrome in Ontario, Canada.</title>
        <authorList>
            <person name="Sulman M."/>
            <person name="Ellouze W."/>
            <person name="Ilyukhin E."/>
        </authorList>
    </citation>
    <scope>NUCLEOTIDE SEQUENCE [LARGE SCALE GENOMIC DNA]</scope>
    <source>
        <strain evidence="2 3">M97-236</strain>
    </source>
</reference>
<evidence type="ECO:0000313" key="3">
    <source>
        <dbReference type="Proteomes" id="UP001521222"/>
    </source>
</evidence>
<protein>
    <submittedName>
        <fullName evidence="2">Uncharacterized protein</fullName>
    </submittedName>
</protein>
<evidence type="ECO:0000256" key="1">
    <source>
        <dbReference type="SAM" id="MobiDB-lite"/>
    </source>
</evidence>
<dbReference type="EMBL" id="JAKIXB020000002">
    <property type="protein sequence ID" value="KAL1611094.1"/>
    <property type="molecule type" value="Genomic_DNA"/>
</dbReference>
<evidence type="ECO:0000313" key="2">
    <source>
        <dbReference type="EMBL" id="KAL1611094.1"/>
    </source>
</evidence>
<sequence length="513" mass="56784">MPIHRVKSLIRYQGPKKNTNHHNGGVAQRRPMRTVYSIVSSSTLVENVRGGELVFAKKSVRSIDELGDALRSNLSSSLDAVRAAIVQEDVTEYSPSPTCQHIERLQEENEDPPESLLNLAPIYQPVDDHLEAAVPDDVTNEEDIGAADGPSASLLAATAIHRPVNEHLEPQFPRAVVIESGVEDNQAPVSTSAPEGVTTPPEQYHERAQQSSASSPPAETCAIEDDDAEPPASLLLKTQETLVDYTRNTIPSSKEPFRPQEYRPSFLQRVLASFAGRCHFSNPIEEEPPKVPGSRRVQLSSTVPAPAFHEFSPYCPPPPPPRRATLPQAIPHKNLPRSPPVIAPCRPYLPIEENLKAPLIEPAKEHRYTDTYGVVRDVFQPAEVQIGFPSDAPPPGPASSTTTVSLTIAGWYKDPNARYLDRIGTVWGEWYAKTTKPQALPFARGHKEEVTEQQVWDAHSTVHEPWRRNPNKDRPQARNDKEQERAARLRHHPGHCYGALTGDVYPFQGGLII</sequence>
<name>A0ABR3S337_9PLEO</name>
<keyword evidence="3" id="KW-1185">Reference proteome</keyword>
<accession>A0ABR3S337</accession>
<feature type="region of interest" description="Disordered" evidence="1">
    <location>
        <begin position="184"/>
        <end position="223"/>
    </location>
</feature>
<gene>
    <name evidence="2" type="ORF">SLS59_000731</name>
</gene>
<proteinExistence type="predicted"/>
<dbReference type="Proteomes" id="UP001521222">
    <property type="component" value="Unassembled WGS sequence"/>
</dbReference>
<feature type="compositionally biased region" description="Low complexity" evidence="1">
    <location>
        <begin position="209"/>
        <end position="218"/>
    </location>
</feature>
<comment type="caution">
    <text evidence="2">The sequence shown here is derived from an EMBL/GenBank/DDBJ whole genome shotgun (WGS) entry which is preliminary data.</text>
</comment>
<organism evidence="2 3">
    <name type="scientific">Nothophoma quercina</name>
    <dbReference type="NCBI Taxonomy" id="749835"/>
    <lineage>
        <taxon>Eukaryota</taxon>
        <taxon>Fungi</taxon>
        <taxon>Dikarya</taxon>
        <taxon>Ascomycota</taxon>
        <taxon>Pezizomycotina</taxon>
        <taxon>Dothideomycetes</taxon>
        <taxon>Pleosporomycetidae</taxon>
        <taxon>Pleosporales</taxon>
        <taxon>Pleosporineae</taxon>
        <taxon>Didymellaceae</taxon>
        <taxon>Nothophoma</taxon>
    </lineage>
</organism>
<feature type="region of interest" description="Disordered" evidence="1">
    <location>
        <begin position="458"/>
        <end position="487"/>
    </location>
</feature>